<evidence type="ECO:0000313" key="2">
    <source>
        <dbReference type="EMBL" id="KAK3255324.1"/>
    </source>
</evidence>
<feature type="region of interest" description="Disordered" evidence="1">
    <location>
        <begin position="428"/>
        <end position="480"/>
    </location>
</feature>
<feature type="non-terminal residue" evidence="2">
    <location>
        <position position="658"/>
    </location>
</feature>
<feature type="compositionally biased region" description="Acidic residues" evidence="1">
    <location>
        <begin position="222"/>
        <end position="240"/>
    </location>
</feature>
<feature type="compositionally biased region" description="Basic and acidic residues" evidence="1">
    <location>
        <begin position="241"/>
        <end position="260"/>
    </location>
</feature>
<keyword evidence="3" id="KW-1185">Reference proteome</keyword>
<evidence type="ECO:0000256" key="1">
    <source>
        <dbReference type="SAM" id="MobiDB-lite"/>
    </source>
</evidence>
<feature type="region of interest" description="Disordered" evidence="1">
    <location>
        <begin position="506"/>
        <end position="542"/>
    </location>
</feature>
<gene>
    <name evidence="2" type="ORF">CYMTET_35488</name>
</gene>
<accession>A0AAE0F925</accession>
<feature type="compositionally biased region" description="Basic and acidic residues" evidence="1">
    <location>
        <begin position="432"/>
        <end position="443"/>
    </location>
</feature>
<protein>
    <submittedName>
        <fullName evidence="2">Uncharacterized protein</fullName>
    </submittedName>
</protein>
<name>A0AAE0F925_9CHLO</name>
<dbReference type="AlphaFoldDB" id="A0AAE0F925"/>
<dbReference type="Proteomes" id="UP001190700">
    <property type="component" value="Unassembled WGS sequence"/>
</dbReference>
<comment type="caution">
    <text evidence="2">The sequence shown here is derived from an EMBL/GenBank/DDBJ whole genome shotgun (WGS) entry which is preliminary data.</text>
</comment>
<dbReference type="EMBL" id="LGRX02022732">
    <property type="protein sequence ID" value="KAK3255324.1"/>
    <property type="molecule type" value="Genomic_DNA"/>
</dbReference>
<evidence type="ECO:0000313" key="3">
    <source>
        <dbReference type="Proteomes" id="UP001190700"/>
    </source>
</evidence>
<feature type="region of interest" description="Disordered" evidence="1">
    <location>
        <begin position="208"/>
        <end position="269"/>
    </location>
</feature>
<reference evidence="2 3" key="1">
    <citation type="journal article" date="2015" name="Genome Biol. Evol.">
        <title>Comparative Genomics of a Bacterivorous Green Alga Reveals Evolutionary Causalities and Consequences of Phago-Mixotrophic Mode of Nutrition.</title>
        <authorList>
            <person name="Burns J.A."/>
            <person name="Paasch A."/>
            <person name="Narechania A."/>
            <person name="Kim E."/>
        </authorList>
    </citation>
    <scope>NUCLEOTIDE SEQUENCE [LARGE SCALE GENOMIC DNA]</scope>
    <source>
        <strain evidence="2 3">PLY_AMNH</strain>
    </source>
</reference>
<feature type="compositionally biased region" description="Basic and acidic residues" evidence="1">
    <location>
        <begin position="209"/>
        <end position="221"/>
    </location>
</feature>
<proteinExistence type="predicted"/>
<sequence>MLSTQEEEVLATKTRLAAESADKVERLELQLLAERSECIDLKETLRERQKVLMDKDWELANTHKRLARMMASTTGEIRGKQTQAEVFRLDLQSALGRQKLQEDLINDLKATIATLSQDLGMTESFLVDTMEQRDLSMRLAAVADSLGKAQVATQELVERSSELCPAASLGEGDLSVSPQGAGAVSDEMPAELPQAPLSGASLKFISGAPKERYPNVEHEESGEGDEDEKGDAEQAEDEGGEGERKARKERSGPSEQEEAKNASPTVSYKTGRAGAAEQLQDSQIFIQEVVRILGLVENLLTRLIAGAFSTHCRDAAAKLLNPGEVQARSPVEVMDSVLGLHREFMEGGAKLGDERVPPQHHDAASSSWRCAWGEKLRGAVAAAAQTLAACKAQAQQRELVAEAGTLYDSMSVLAAILSLPDVPRNGVGDYASHARDGHTHHDTPASTEGRSPNVPPLPLPAMDSVGAEPPPAGGAAPGEGNDVAFAAAAASTTTVDTAQLGRVAAEDATAAGSGAGDAGAGEEDAGDDTVPQRGAPEMTASQEKFEPVLAVMRGIHSLQSEGVGKTEEPEVVAQCLEGLATVLELAASSSEEMQTLSKQALKHLQISRSSGESVKGSAIAEESPQMQAATREMLRHESSLRQLNISNTKMRGMLETLL</sequence>
<organism evidence="2 3">
    <name type="scientific">Cymbomonas tetramitiformis</name>
    <dbReference type="NCBI Taxonomy" id="36881"/>
    <lineage>
        <taxon>Eukaryota</taxon>
        <taxon>Viridiplantae</taxon>
        <taxon>Chlorophyta</taxon>
        <taxon>Pyramimonadophyceae</taxon>
        <taxon>Pyramimonadales</taxon>
        <taxon>Pyramimonadaceae</taxon>
        <taxon>Cymbomonas</taxon>
    </lineage>
</organism>